<evidence type="ECO:0000313" key="1">
    <source>
        <dbReference type="EMBL" id="EDL99019.1"/>
    </source>
</evidence>
<accession>A6IP41</accession>
<name>A6IP41_RAT</name>
<sequence>MADEKCYGRLKNIETYPIRLIYTPPPTESVHTKEEAMKKLGADTPHFLLVKKSPSPSEGEAIKHLAWTAVANPHHREIPQ</sequence>
<dbReference type="AlphaFoldDB" id="A6IP41"/>
<dbReference type="Proteomes" id="UP000234681">
    <property type="component" value="Chromosome 9"/>
</dbReference>
<proteinExistence type="predicted"/>
<organism evidence="1 2">
    <name type="scientific">Rattus norvegicus</name>
    <name type="common">Rat</name>
    <dbReference type="NCBI Taxonomy" id="10116"/>
    <lineage>
        <taxon>Eukaryota</taxon>
        <taxon>Metazoa</taxon>
        <taxon>Chordata</taxon>
        <taxon>Craniata</taxon>
        <taxon>Vertebrata</taxon>
        <taxon>Euteleostomi</taxon>
        <taxon>Mammalia</taxon>
        <taxon>Eutheria</taxon>
        <taxon>Euarchontoglires</taxon>
        <taxon>Glires</taxon>
        <taxon>Rodentia</taxon>
        <taxon>Myomorpha</taxon>
        <taxon>Muroidea</taxon>
        <taxon>Muridae</taxon>
        <taxon>Murinae</taxon>
        <taxon>Rattus</taxon>
    </lineage>
</organism>
<protein>
    <submittedName>
        <fullName evidence="1">RCG22184</fullName>
    </submittedName>
</protein>
<gene>
    <name evidence="1" type="ORF">rCG_22184</name>
</gene>
<evidence type="ECO:0000313" key="2">
    <source>
        <dbReference type="Proteomes" id="UP000234681"/>
    </source>
</evidence>
<dbReference type="EMBL" id="CH473965">
    <property type="protein sequence ID" value="EDL99019.1"/>
    <property type="molecule type" value="Genomic_DNA"/>
</dbReference>
<reference evidence="1 2" key="1">
    <citation type="submission" date="2005-09" db="EMBL/GenBank/DDBJ databases">
        <authorList>
            <person name="Mural R.J."/>
            <person name="Li P.W."/>
            <person name="Adams M.D."/>
            <person name="Amanatides P.G."/>
            <person name="Baden-Tillson H."/>
            <person name="Barnstead M."/>
            <person name="Chin S.H."/>
            <person name="Dew I."/>
            <person name="Evans C.A."/>
            <person name="Ferriera S."/>
            <person name="Flanigan M."/>
            <person name="Fosler C."/>
            <person name="Glodek A."/>
            <person name="Gu Z."/>
            <person name="Holt R.A."/>
            <person name="Jennings D."/>
            <person name="Kraft C.L."/>
            <person name="Lu F."/>
            <person name="Nguyen T."/>
            <person name="Nusskern D.R."/>
            <person name="Pfannkoch C.M."/>
            <person name="Sitter C."/>
            <person name="Sutton G.G."/>
            <person name="Venter J.C."/>
            <person name="Wang Z."/>
            <person name="Woodage T."/>
            <person name="Zheng X.H."/>
            <person name="Zhong F."/>
        </authorList>
    </citation>
    <scope>NUCLEOTIDE SEQUENCE [LARGE SCALE GENOMIC DNA]</scope>
    <source>
        <strain>BN</strain>
        <strain evidence="2">Sprague-Dawley</strain>
    </source>
</reference>